<evidence type="ECO:0000313" key="1">
    <source>
        <dbReference type="EMBL" id="KAI3712006.1"/>
    </source>
</evidence>
<gene>
    <name evidence="1" type="ORF">L1987_70555</name>
</gene>
<dbReference type="EMBL" id="CM042041">
    <property type="protein sequence ID" value="KAI3712006.1"/>
    <property type="molecule type" value="Genomic_DNA"/>
</dbReference>
<keyword evidence="2" id="KW-1185">Reference proteome</keyword>
<reference evidence="2" key="1">
    <citation type="journal article" date="2022" name="Mol. Ecol. Resour.">
        <title>The genomes of chicory, endive, great burdock and yacon provide insights into Asteraceae palaeo-polyploidization history and plant inulin production.</title>
        <authorList>
            <person name="Fan W."/>
            <person name="Wang S."/>
            <person name="Wang H."/>
            <person name="Wang A."/>
            <person name="Jiang F."/>
            <person name="Liu H."/>
            <person name="Zhao H."/>
            <person name="Xu D."/>
            <person name="Zhang Y."/>
        </authorList>
    </citation>
    <scope>NUCLEOTIDE SEQUENCE [LARGE SCALE GENOMIC DNA]</scope>
    <source>
        <strain evidence="2">cv. Yunnan</strain>
    </source>
</reference>
<reference evidence="1 2" key="2">
    <citation type="journal article" date="2022" name="Mol. Ecol. Resour.">
        <title>The genomes of chicory, endive, great burdock and yacon provide insights into Asteraceae paleo-polyploidization history and plant inulin production.</title>
        <authorList>
            <person name="Fan W."/>
            <person name="Wang S."/>
            <person name="Wang H."/>
            <person name="Wang A."/>
            <person name="Jiang F."/>
            <person name="Liu H."/>
            <person name="Zhao H."/>
            <person name="Xu D."/>
            <person name="Zhang Y."/>
        </authorList>
    </citation>
    <scope>NUCLEOTIDE SEQUENCE [LARGE SCALE GENOMIC DNA]</scope>
    <source>
        <strain evidence="2">cv. Yunnan</strain>
        <tissue evidence="1">Leaves</tissue>
    </source>
</reference>
<proteinExistence type="predicted"/>
<accession>A0ACB9AQK7</accession>
<evidence type="ECO:0000313" key="2">
    <source>
        <dbReference type="Proteomes" id="UP001056120"/>
    </source>
</evidence>
<organism evidence="1 2">
    <name type="scientific">Smallanthus sonchifolius</name>
    <dbReference type="NCBI Taxonomy" id="185202"/>
    <lineage>
        <taxon>Eukaryota</taxon>
        <taxon>Viridiplantae</taxon>
        <taxon>Streptophyta</taxon>
        <taxon>Embryophyta</taxon>
        <taxon>Tracheophyta</taxon>
        <taxon>Spermatophyta</taxon>
        <taxon>Magnoliopsida</taxon>
        <taxon>eudicotyledons</taxon>
        <taxon>Gunneridae</taxon>
        <taxon>Pentapetalae</taxon>
        <taxon>asterids</taxon>
        <taxon>campanulids</taxon>
        <taxon>Asterales</taxon>
        <taxon>Asteraceae</taxon>
        <taxon>Asteroideae</taxon>
        <taxon>Heliantheae alliance</taxon>
        <taxon>Millerieae</taxon>
        <taxon>Smallanthus</taxon>
    </lineage>
</organism>
<dbReference type="Proteomes" id="UP001056120">
    <property type="component" value="Linkage Group LG24"/>
</dbReference>
<comment type="caution">
    <text evidence="1">The sequence shown here is derived from an EMBL/GenBank/DDBJ whole genome shotgun (WGS) entry which is preliminary data.</text>
</comment>
<name>A0ACB9AQK7_9ASTR</name>
<sequence length="1312" mass="149375">MAIGEVFIGAFITVLFEKLASSDLIRLARSAGIYSELNKLRKKLALIRSVLVDASEKHIRDASVQLWLNELQHVAYEIDDVVDDLAIEAMRRHLNQEACANHSTSTSKLIKFIPTKFHALKYGHKMSYKLDGITTKLQNLVETKNLLGLNDNVERSNRPSRRTEETSLVDESKIIGREGDKGALLVKLLDNESSNSQNFSVVSIVGLGGIGKTTLAQLLYNNKKVKDHFELMSWVCVSDDFDIFTISKAIFKDVDGEDKRFETLNQLQVALTEKLLKRRFLLVLDDVWNEDYRKWELLQRPFIVGAPGSKILVTTRKTMVASVMDSIKAYPLELLSYEEAISLFVQQASCKQNFDMNRTLLLHGEDIVNKCGRLPLALVTLGRVFRTKSNDKEWEELLNSEIWNSQNGSEILPSLRLSYYDLPSHLKQIFAYCCLFPKDYMYDKDALVLLWMAEGFLYESNGNKSMESFGRECFEELVSRSFFQHLIHDKSRYMMHDLINDLATSVAGEFFLMLDDKMDGYDMNESFEKFHHLSYIREKYGAYKKFMAIPKARRLRTFLAMSVTRSSIWQKFYISNKVIIELLPQMQFLRVLSLANYNITEVPKSIGKLKHMRYLNLSNTEITCLPEQVGDLLNLQSLLVSGCRELYSFPNSIVKLLNLRHLDNSHTPKLNKMPLGISRLTCLQTLPKVIIGGTDEFKIFDLKGLLHLQGQLSIEGLQKVKHSIHAKEANLQQKKYICDLHLEWSDVFDGSRNEITEYEVLEGLRPFEKLTSLKIVYYMGTKFPSWVGDSSFVCLTQITLRGCRSCTYLPTLRHLPSLQKLFVESMYGLKILGYELLGPSNSCHGLAFPSLEVLEFKDMRGWEVWSSSGDTARAFPCLREIFIINCPKLEVVAMELIPSLRVLHVEGCSSTVLRSMVGVSLTIARLTMKNIQGLNHLHAEVLEHLKAVEYLSILNCDEVTYLWELEAAACEILVSLQKLEVRGCVNLVSLGEKGADLKLSMESVAVVEIKGCPRLKSYHCPSSIEKLKISSCPAVTSLTFATTDDTPSNFKKLTLKDCYSLELSWLLNNFLSLLGSLYISEMPNLRLFPEGCLNHITKLSISLCDNIESVPDNGYGFLPLLCLRGLEISNCKNLKSFPHEHLQSLTSLELMWIRNCPNLDYSFPSGSWPPKLSFLEIGDLKKPISEWGLQNFPTSLVELSLYGENSRVVSFENAEEDTSSSCFLLPSSLTSLSIYNFMELESVSKGLQHLTSLQHLHIWSCPKLRDLPQALLPLLSSLWLFDSCIELRKKCSRKGKYWPIITQMPDFRLELD</sequence>
<protein>
    <submittedName>
        <fullName evidence="1">Uncharacterized protein</fullName>
    </submittedName>
</protein>